<dbReference type="InParanoid" id="A0A673YSZ9"/>
<proteinExistence type="predicted"/>
<dbReference type="Proteomes" id="UP000472277">
    <property type="component" value="Chromosome 13"/>
</dbReference>
<dbReference type="Ensembl" id="ENSSTUT00000039585.1">
    <property type="protein sequence ID" value="ENSSTUP00000037861.1"/>
    <property type="gene ID" value="ENSSTUG00000016145.1"/>
</dbReference>
<sequence>IKSRFLLGSGIKDACVVIDVGTRYLKAGFAGADVPSCVIPSVMGLVRQCSLDYKRGYVGSEILENPNICTGLTWDNSIVTEWDAKERLQPPHRHVATSPPVCQTGTAPGPSAGCASLLQGWNKTM</sequence>
<name>A0A673YSZ9_SALTR</name>
<evidence type="ECO:0000313" key="1">
    <source>
        <dbReference type="Ensembl" id="ENSSTUP00000037861.1"/>
    </source>
</evidence>
<protein>
    <submittedName>
        <fullName evidence="1">Uncharacterized protein</fullName>
    </submittedName>
</protein>
<dbReference type="Pfam" id="PF00022">
    <property type="entry name" value="Actin"/>
    <property type="match status" value="1"/>
</dbReference>
<reference evidence="1" key="2">
    <citation type="submission" date="2025-09" db="UniProtKB">
        <authorList>
            <consortium name="Ensembl"/>
        </authorList>
    </citation>
    <scope>IDENTIFICATION</scope>
</reference>
<organism evidence="1 2">
    <name type="scientific">Salmo trutta</name>
    <name type="common">Brown trout</name>
    <dbReference type="NCBI Taxonomy" id="8032"/>
    <lineage>
        <taxon>Eukaryota</taxon>
        <taxon>Metazoa</taxon>
        <taxon>Chordata</taxon>
        <taxon>Craniata</taxon>
        <taxon>Vertebrata</taxon>
        <taxon>Euteleostomi</taxon>
        <taxon>Actinopterygii</taxon>
        <taxon>Neopterygii</taxon>
        <taxon>Teleostei</taxon>
        <taxon>Protacanthopterygii</taxon>
        <taxon>Salmoniformes</taxon>
        <taxon>Salmonidae</taxon>
        <taxon>Salmoninae</taxon>
        <taxon>Salmo</taxon>
    </lineage>
</organism>
<evidence type="ECO:0000313" key="2">
    <source>
        <dbReference type="Proteomes" id="UP000472277"/>
    </source>
</evidence>
<keyword evidence="2" id="KW-1185">Reference proteome</keyword>
<dbReference type="InterPro" id="IPR004000">
    <property type="entry name" value="Actin"/>
</dbReference>
<dbReference type="AlphaFoldDB" id="A0A673YSZ9"/>
<reference evidence="1" key="1">
    <citation type="submission" date="2025-08" db="UniProtKB">
        <authorList>
            <consortium name="Ensembl"/>
        </authorList>
    </citation>
    <scope>IDENTIFICATION</scope>
</reference>
<dbReference type="SUPFAM" id="SSF53067">
    <property type="entry name" value="Actin-like ATPase domain"/>
    <property type="match status" value="1"/>
</dbReference>
<dbReference type="Gene3D" id="3.30.420.40">
    <property type="match status" value="1"/>
</dbReference>
<accession>A0A673YSZ9</accession>
<dbReference type="InterPro" id="IPR043129">
    <property type="entry name" value="ATPase_NBD"/>
</dbReference>